<sequence>MAFGVLTRDSSFRLRPGRLPMSIEYARLPLKGQRSPEWTGDVIVELLPFVFWQEVAWWTAAEGRFDPTDCRLFASGTSWSMPVAAQKLASRRA</sequence>
<name>A0A183II30_9BILA</name>
<reference evidence="3" key="1">
    <citation type="submission" date="2016-06" db="UniProtKB">
        <authorList>
            <consortium name="WormBaseParasite"/>
        </authorList>
    </citation>
    <scope>IDENTIFICATION</scope>
</reference>
<dbReference type="EMBL" id="UZAM01007658">
    <property type="protein sequence ID" value="VDP00609.1"/>
    <property type="molecule type" value="Genomic_DNA"/>
</dbReference>
<gene>
    <name evidence="1" type="ORF">SBAD_LOCUS3275</name>
</gene>
<organism evidence="3">
    <name type="scientific">Soboliphyme baturini</name>
    <dbReference type="NCBI Taxonomy" id="241478"/>
    <lineage>
        <taxon>Eukaryota</taxon>
        <taxon>Metazoa</taxon>
        <taxon>Ecdysozoa</taxon>
        <taxon>Nematoda</taxon>
        <taxon>Enoplea</taxon>
        <taxon>Dorylaimia</taxon>
        <taxon>Dioctophymatida</taxon>
        <taxon>Dioctophymatoidea</taxon>
        <taxon>Soboliphymatidae</taxon>
        <taxon>Soboliphyme</taxon>
    </lineage>
</organism>
<protein>
    <submittedName>
        <fullName evidence="3">DUF72 domain-containing protein</fullName>
    </submittedName>
</protein>
<reference evidence="1 2" key="2">
    <citation type="submission" date="2018-11" db="EMBL/GenBank/DDBJ databases">
        <authorList>
            <consortium name="Pathogen Informatics"/>
        </authorList>
    </citation>
    <scope>NUCLEOTIDE SEQUENCE [LARGE SCALE GENOMIC DNA]</scope>
</reference>
<evidence type="ECO:0000313" key="1">
    <source>
        <dbReference type="EMBL" id="VDP00609.1"/>
    </source>
</evidence>
<accession>A0A183II30</accession>
<dbReference type="Proteomes" id="UP000270296">
    <property type="component" value="Unassembled WGS sequence"/>
</dbReference>
<keyword evidence="2" id="KW-1185">Reference proteome</keyword>
<evidence type="ECO:0000313" key="2">
    <source>
        <dbReference type="Proteomes" id="UP000270296"/>
    </source>
</evidence>
<dbReference type="WBParaSite" id="SBAD_0000342901-mRNA-1">
    <property type="protein sequence ID" value="SBAD_0000342901-mRNA-1"/>
    <property type="gene ID" value="SBAD_0000342901"/>
</dbReference>
<proteinExistence type="predicted"/>
<evidence type="ECO:0000313" key="3">
    <source>
        <dbReference type="WBParaSite" id="SBAD_0000342901-mRNA-1"/>
    </source>
</evidence>
<dbReference type="AlphaFoldDB" id="A0A183II30"/>